<organism evidence="3 4">
    <name type="scientific">Gordonia phosphorivorans</name>
    <dbReference type="NCBI Taxonomy" id="1056982"/>
    <lineage>
        <taxon>Bacteria</taxon>
        <taxon>Bacillati</taxon>
        <taxon>Actinomycetota</taxon>
        <taxon>Actinomycetes</taxon>
        <taxon>Mycobacteriales</taxon>
        <taxon>Gordoniaceae</taxon>
        <taxon>Gordonia</taxon>
    </lineage>
</organism>
<dbReference type="InterPro" id="IPR039424">
    <property type="entry name" value="SBP_5"/>
</dbReference>
<dbReference type="PANTHER" id="PTHR30290:SF65">
    <property type="entry name" value="MONOACYL PHOSPHATIDYLINOSITOL TETRAMANNOSIDE-BINDING PROTEIN LPQW-RELATED"/>
    <property type="match status" value="1"/>
</dbReference>
<accession>A0ABV6H945</accession>
<gene>
    <name evidence="3" type="ORF">ACFFJD_10855</name>
</gene>
<sequence>MSRRRRWTRVGVAGLTAALAATLAACGDSTPDRVDYLVDARVDNYNVNTVDSYASGAVMALARVLPGFSYLGPDGQVVPDHDIGSVTVEEGPSLTLRYTFAREAVYSDGQPMTCDDLALAAAALGGKHRGFAAASNAGYRDIAQVDCTAGDKTAVVTFARGRDYAQWPALFGVGALLPAHVVARMAGEDDLVGALGSRDQARIGKIAEAWNTGFALTPGQEIDVDDFVSAGPYRLTRYTADGGLELTANDKWWAEAPATAHVTVWPRGTDADQAVSDGRIDVADTADLSIGDRVAGRATAELNGSENRTAEQDPRPLSVTQLVPAARGVLADPLVRRAFASCVPRDSLARRFGANGLVWSLRTVAPADSLSGALNEQFARRYPRADVRRTRALLEQRPTDENGRRAPVTVRMGYVGPDPVAQAVVAEIAASCDGAGLTVTDTGSPELTPGELGRSVDVLITNGPTGSAAAGTASGFPDAFQLFRGDPLNLSGFASARAAGAINDLSLTDIGSTRLPLIRTAESAAWDDLASIPLYGTVRAREHTGAVSRVVPGLARTGTGWNMDRWELT</sequence>
<keyword evidence="1" id="KW-0732">Signal</keyword>
<proteinExistence type="predicted"/>
<dbReference type="SUPFAM" id="SSF53850">
    <property type="entry name" value="Periplasmic binding protein-like II"/>
    <property type="match status" value="1"/>
</dbReference>
<evidence type="ECO:0000256" key="1">
    <source>
        <dbReference type="SAM" id="SignalP"/>
    </source>
</evidence>
<dbReference type="EMBL" id="JBHLWV010000020">
    <property type="protein sequence ID" value="MFC0315345.1"/>
    <property type="molecule type" value="Genomic_DNA"/>
</dbReference>
<dbReference type="Gene3D" id="3.90.76.10">
    <property type="entry name" value="Dipeptide-binding Protein, Domain 1"/>
    <property type="match status" value="1"/>
</dbReference>
<reference evidence="3 4" key="1">
    <citation type="submission" date="2024-09" db="EMBL/GenBank/DDBJ databases">
        <authorList>
            <person name="Sun Q."/>
            <person name="Mori K."/>
        </authorList>
    </citation>
    <scope>NUCLEOTIDE SEQUENCE [LARGE SCALE GENOMIC DNA]</scope>
    <source>
        <strain evidence="3 4">CCM 7957</strain>
    </source>
</reference>
<feature type="signal peptide" evidence="1">
    <location>
        <begin position="1"/>
        <end position="24"/>
    </location>
</feature>
<name>A0ABV6H945_9ACTN</name>
<dbReference type="Pfam" id="PF00496">
    <property type="entry name" value="SBP_bac_5"/>
    <property type="match status" value="1"/>
</dbReference>
<protein>
    <submittedName>
        <fullName evidence="3">ABC transporter substrate-binding protein</fullName>
    </submittedName>
</protein>
<evidence type="ECO:0000313" key="3">
    <source>
        <dbReference type="EMBL" id="MFC0315345.1"/>
    </source>
</evidence>
<dbReference type="RefSeq" id="WP_382363954.1">
    <property type="nucleotide sequence ID" value="NZ_JBHLWV010000020.1"/>
</dbReference>
<dbReference type="Gene3D" id="3.10.105.10">
    <property type="entry name" value="Dipeptide-binding Protein, Domain 3"/>
    <property type="match status" value="1"/>
</dbReference>
<comment type="caution">
    <text evidence="3">The sequence shown here is derived from an EMBL/GenBank/DDBJ whole genome shotgun (WGS) entry which is preliminary data.</text>
</comment>
<evidence type="ECO:0000313" key="4">
    <source>
        <dbReference type="Proteomes" id="UP001589783"/>
    </source>
</evidence>
<dbReference type="Gene3D" id="3.40.190.10">
    <property type="entry name" value="Periplasmic binding protein-like II"/>
    <property type="match status" value="1"/>
</dbReference>
<dbReference type="Proteomes" id="UP001589783">
    <property type="component" value="Unassembled WGS sequence"/>
</dbReference>
<dbReference type="PROSITE" id="PS51257">
    <property type="entry name" value="PROKAR_LIPOPROTEIN"/>
    <property type="match status" value="1"/>
</dbReference>
<feature type="chain" id="PRO_5046319517" evidence="1">
    <location>
        <begin position="25"/>
        <end position="569"/>
    </location>
</feature>
<keyword evidence="4" id="KW-1185">Reference proteome</keyword>
<dbReference type="InterPro" id="IPR000914">
    <property type="entry name" value="SBP_5_dom"/>
</dbReference>
<evidence type="ECO:0000259" key="2">
    <source>
        <dbReference type="Pfam" id="PF00496"/>
    </source>
</evidence>
<feature type="domain" description="Solute-binding protein family 5" evidence="2">
    <location>
        <begin position="94"/>
        <end position="440"/>
    </location>
</feature>
<dbReference type="PANTHER" id="PTHR30290">
    <property type="entry name" value="PERIPLASMIC BINDING COMPONENT OF ABC TRANSPORTER"/>
    <property type="match status" value="1"/>
</dbReference>